<name>D4B6R8_9ENTR</name>
<keyword evidence="2" id="KW-0732">Signal</keyword>
<dbReference type="PANTHER" id="PTHR39576">
    <property type="entry name" value="ATTACHING AND EFFACING PROTEIN HOMOLOG-RELATED-RELATED"/>
    <property type="match status" value="1"/>
</dbReference>
<reference evidence="4 5" key="1">
    <citation type="submission" date="2010-02" db="EMBL/GenBank/DDBJ databases">
        <authorList>
            <person name="Weinstock G."/>
            <person name="Sodergren E."/>
            <person name="Clifton S."/>
            <person name="Fulton L."/>
            <person name="Fulton B."/>
            <person name="Courtney L."/>
            <person name="Fronick C."/>
            <person name="Harrison M."/>
            <person name="Strong C."/>
            <person name="Farmer C."/>
            <person name="Delahaunty K."/>
            <person name="Markovic C."/>
            <person name="Hall O."/>
            <person name="Minx P."/>
            <person name="Tomlinson C."/>
            <person name="Mitreva M."/>
            <person name="Nelson J."/>
            <person name="Hou S."/>
            <person name="Wollam A."/>
            <person name="Pepin K.H."/>
            <person name="Johnson M."/>
            <person name="Bhonagiri V."/>
            <person name="Zhang X."/>
            <person name="Suruliraj S."/>
            <person name="Warren W."/>
            <person name="Chinwalla A."/>
            <person name="Mardis E.R."/>
            <person name="Wilson R.K."/>
        </authorList>
    </citation>
    <scope>NUCLEOTIDE SEQUENCE [LARGE SCALE GENOMIC DNA]</scope>
    <source>
        <strain evidence="4 5">ATCC 29220</strain>
    </source>
</reference>
<dbReference type="HOGENOM" id="CLU_000210_6_2_6"/>
<evidence type="ECO:0000256" key="1">
    <source>
        <dbReference type="ARBA" id="ARBA00010116"/>
    </source>
</evidence>
<dbReference type="InterPro" id="IPR051715">
    <property type="entry name" value="Intimin-Invasin_domain"/>
</dbReference>
<dbReference type="AlphaFoldDB" id="D4B6R8"/>
<accession>D4B6R8</accession>
<evidence type="ECO:0000259" key="3">
    <source>
        <dbReference type="Pfam" id="PF11924"/>
    </source>
</evidence>
<dbReference type="PANTHER" id="PTHR39576:SF2">
    <property type="entry name" value="ATTACHING AND EFFACING PROTEIN HOMOLOG-RELATED"/>
    <property type="match status" value="1"/>
</dbReference>
<feature type="domain" description="Inverse autotransporter beta-domain" evidence="3">
    <location>
        <begin position="69"/>
        <end position="342"/>
    </location>
</feature>
<feature type="chain" id="PRO_5003054254" description="Inverse autotransporter beta-domain domain-containing protein" evidence="2">
    <location>
        <begin position="23"/>
        <end position="730"/>
    </location>
</feature>
<dbReference type="Proteomes" id="UP000003880">
    <property type="component" value="Unassembled WGS sequence"/>
</dbReference>
<dbReference type="eggNOG" id="COG1388">
    <property type="taxonomic scope" value="Bacteria"/>
</dbReference>
<evidence type="ECO:0000313" key="4">
    <source>
        <dbReference type="EMBL" id="EFE09847.1"/>
    </source>
</evidence>
<organism evidence="4 5">
    <name type="scientific">Citrobacter youngae ATCC 29220</name>
    <dbReference type="NCBI Taxonomy" id="500640"/>
    <lineage>
        <taxon>Bacteria</taxon>
        <taxon>Pseudomonadati</taxon>
        <taxon>Pseudomonadota</taxon>
        <taxon>Gammaproteobacteria</taxon>
        <taxon>Enterobacterales</taxon>
        <taxon>Enterobacteriaceae</taxon>
        <taxon>Citrobacter</taxon>
        <taxon>Citrobacter freundii complex</taxon>
    </lineage>
</organism>
<dbReference type="InterPro" id="IPR038177">
    <property type="entry name" value="IAT_beta_sf"/>
</dbReference>
<dbReference type="Gene3D" id="2.40.160.160">
    <property type="entry name" value="Inverse autotransporter, beta-domain"/>
    <property type="match status" value="1"/>
</dbReference>
<evidence type="ECO:0000256" key="2">
    <source>
        <dbReference type="SAM" id="SignalP"/>
    </source>
</evidence>
<dbReference type="InterPro" id="IPR024519">
    <property type="entry name" value="IAT_beta"/>
</dbReference>
<protein>
    <recommendedName>
        <fullName evidence="3">Inverse autotransporter beta-domain domain-containing protein</fullName>
    </recommendedName>
</protein>
<dbReference type="EMBL" id="ABWL02000002">
    <property type="protein sequence ID" value="EFE09847.1"/>
    <property type="molecule type" value="Genomic_DNA"/>
</dbReference>
<dbReference type="GO" id="GO:0009279">
    <property type="term" value="C:cell outer membrane"/>
    <property type="evidence" value="ECO:0007669"/>
    <property type="project" value="TreeGrafter"/>
</dbReference>
<dbReference type="Pfam" id="PF11924">
    <property type="entry name" value="IAT_beta"/>
    <property type="match status" value="1"/>
</dbReference>
<evidence type="ECO:0000313" key="5">
    <source>
        <dbReference type="Proteomes" id="UP000003880"/>
    </source>
</evidence>
<feature type="signal peptide" evidence="2">
    <location>
        <begin position="1"/>
        <end position="22"/>
    </location>
</feature>
<proteinExistence type="inferred from homology"/>
<sequence length="730" mass="81247">MAQWMRIFIWLVLSGVAISASGANVPATSEKRSESVLPDLASDSAQKSEQGNNGRSYTEQGADYFINSATQGFDNLTPEALESQARSYLQGQITSSAQSGVESLLSPYGKVRTNLAIGEGGNLEGSSLDYFVPWYDNQRTLLFSQFSAQRKEDRTIGNVGVGVRQNVGSWLLGGNVFYDYDFTRGHRRLGLGSEAWTDFLRFSGNYYHPLSDWKDSKDFEFYEERPARGWDVRAEAWLPFYPQLGGKLVYEQYYGDEVALFGSDNLQKNPHAVTVGMSYTPVPLLTLGADYKAGTGDNTDLSLNATMTYQFGTPLAAQIDPDNVKTQHSLIGSRTDFVDRNNFIVLEYREKDPLDVTLWLKADETNEHPECVIQDNPEAGIGLEKCKWTINALINHHYKIVTASWQAKNNANRILVMPVVKANTLTEGNKNRWNLVLPAWVNASTEEARQALNAWKVRITLTDEKGNTQNSGVVDITVRQDRQIELIVDNFADTDRSDHSHAASALADGVDGVVMDLLLTDSYGDATDRNGNQLVDEAMKPELYDSSDKKVTLAATPCTAETPCVFIASRDKAAGTVTLSSTLPGTFRWKAKEEAYGDSNYVDITFLDKGASDLNAIIYQLKAAKPVNLISKEEQHPQLNKTYRFVLWRDKNNDGVFQMSEQLAEDEMALYDYQWEFTGQSTNGHTGALANTRNEDLVLPVTNKEAAQKFTANEEDGVQGYGIRVIYSQK</sequence>
<dbReference type="RefSeq" id="WP_006683483.1">
    <property type="nucleotide sequence ID" value="NZ_GG730299.1"/>
</dbReference>
<dbReference type="NCBIfam" id="NF033423">
    <property type="entry name" value="inverse_SinH"/>
    <property type="match status" value="1"/>
</dbReference>
<dbReference type="FunFam" id="2.40.160.160:FF:000001">
    <property type="entry name" value="Intimin-like inverse autotransporter SinH"/>
    <property type="match status" value="1"/>
</dbReference>
<comment type="similarity">
    <text evidence="1">Belongs to the intimin/invasin family.</text>
</comment>
<gene>
    <name evidence="4" type="ORF">CIT292_06006</name>
</gene>
<comment type="caution">
    <text evidence="4">The sequence shown here is derived from an EMBL/GenBank/DDBJ whole genome shotgun (WGS) entry which is preliminary data.</text>
</comment>